<evidence type="ECO:0000259" key="3">
    <source>
        <dbReference type="PROSITE" id="PS51192"/>
    </source>
</evidence>
<dbReference type="InterPro" id="IPR001650">
    <property type="entry name" value="Helicase_C-like"/>
</dbReference>
<dbReference type="SUPFAM" id="SSF52540">
    <property type="entry name" value="P-loop containing nucleoside triphosphate hydrolases"/>
    <property type="match status" value="1"/>
</dbReference>
<gene>
    <name evidence="5" type="ORF">B5G02_02595</name>
</gene>
<dbReference type="GO" id="GO:0003677">
    <property type="term" value="F:DNA binding"/>
    <property type="evidence" value="ECO:0007669"/>
    <property type="project" value="TreeGrafter"/>
</dbReference>
<dbReference type="GO" id="GO:0005524">
    <property type="term" value="F:ATP binding"/>
    <property type="evidence" value="ECO:0007669"/>
    <property type="project" value="UniProtKB-KW"/>
</dbReference>
<feature type="domain" description="Helicase C-terminal" evidence="4">
    <location>
        <begin position="313"/>
        <end position="478"/>
    </location>
</feature>
<keyword evidence="2" id="KW-0067">ATP-binding</keyword>
<evidence type="ECO:0000259" key="4">
    <source>
        <dbReference type="PROSITE" id="PS51194"/>
    </source>
</evidence>
<dbReference type="CDD" id="cd17922">
    <property type="entry name" value="DEXHc_LHR-like"/>
    <property type="match status" value="1"/>
</dbReference>
<dbReference type="PANTHER" id="PTHR47962">
    <property type="entry name" value="ATP-DEPENDENT HELICASE LHR-RELATED-RELATED"/>
    <property type="match status" value="1"/>
</dbReference>
<comment type="caution">
    <text evidence="5">The sequence shown here is derived from an EMBL/GenBank/DDBJ whole genome shotgun (WGS) entry which is preliminary data.</text>
</comment>
<dbReference type="AlphaFoldDB" id="A0A1Y3XUX2"/>
<keyword evidence="6" id="KW-1185">Reference proteome</keyword>
<keyword evidence="1" id="KW-0547">Nucleotide-binding</keyword>
<dbReference type="InterPro" id="IPR014001">
    <property type="entry name" value="Helicase_ATP-bd"/>
</dbReference>
<dbReference type="OrthoDB" id="9815222at2"/>
<dbReference type="EMBL" id="NFIE01000004">
    <property type="protein sequence ID" value="OUN89386.1"/>
    <property type="molecule type" value="Genomic_DNA"/>
</dbReference>
<accession>A0A1Y3XUX2</accession>
<dbReference type="Pfam" id="PF00271">
    <property type="entry name" value="Helicase_C"/>
    <property type="match status" value="1"/>
</dbReference>
<sequence length="795" mass="89245">MGIFERYAPFVQDFIYDHAWENLRGIQVAAGEAIFNTDENVLLTASTASGKTEAAFFPILTDLWENPPSSVGALYVAPLKALINDQFMRLNDLCEEADIPVWHWHGDVSSSHKQKLLKHPSGILQITPESLEALLMHRHMAVPRLFHDLRFVVIDEVHSLLRGDRGGQTLCLVERLSRMAGVNPRRIGLSATIGDPERTGAFLSSGTGRGCIIPRFEEPGRTWRLSMEHFYLTGPQAVERAATEMPKRADGAVEADVLSVERVEDTDETLAPGAKVSLLEAGETLTPDAGIPPAGTGLAPRVTDTAPENADPGIGYIFERTRGHKCLVFVNSREEAEAVCTMLRSYCEAEHEPDRFLIHHGNLSASLRESAEDIMRDDERLDTTVTTATLELGIDIGRLERAFQIDAPFTVSSFLQRMGRTGRRGAPPEMHFVMREEQPEPRTTMPETIPWKLLQGIALVQLTREEHWVEPPRLDRLPYSLLYHQTMATLASCGELTPAELAARVLTLSYFHRVSADDFRVLLRHLLETEQIQQTEASGLIVGLAGERITNSFKFYAVFQENEEFTVRSESAELGTIVNPPPPGERIAIAGACWLVEEVDWKRHLVYCTQVKGRVPAYFGDCAGDIDTHVLERMRRVLAEHEAYPYLLDNARARLRQARWTAEQSGAATQPLINLGGDTWVLFPWLGSYAFLALERLLKIKCAGELGLRGLDPARPYYIQFRMRADEDTFWSVLETEAEKDFDPLDLVYPGEVPYFDKYDELLPAELVRKGFAEGVLDIEGMRARVREWCAARRG</sequence>
<evidence type="ECO:0000313" key="5">
    <source>
        <dbReference type="EMBL" id="OUN89386.1"/>
    </source>
</evidence>
<protein>
    <submittedName>
        <fullName evidence="5">ATP-dependent helicase</fullName>
    </submittedName>
</protein>
<keyword evidence="5" id="KW-0347">Helicase</keyword>
<dbReference type="InterPro" id="IPR011545">
    <property type="entry name" value="DEAD/DEAH_box_helicase_dom"/>
</dbReference>
<evidence type="ECO:0000313" key="6">
    <source>
        <dbReference type="Proteomes" id="UP000195781"/>
    </source>
</evidence>
<feature type="domain" description="Helicase ATP-binding" evidence="3">
    <location>
        <begin position="32"/>
        <end position="211"/>
    </location>
</feature>
<dbReference type="GO" id="GO:0016887">
    <property type="term" value="F:ATP hydrolysis activity"/>
    <property type="evidence" value="ECO:0007669"/>
    <property type="project" value="TreeGrafter"/>
</dbReference>
<reference evidence="6" key="1">
    <citation type="submission" date="2017-04" db="EMBL/GenBank/DDBJ databases">
        <title>Function of individual gut microbiota members based on whole genome sequencing of pure cultures obtained from chicken caecum.</title>
        <authorList>
            <person name="Medvecky M."/>
            <person name="Cejkova D."/>
            <person name="Polansky O."/>
            <person name="Karasova D."/>
            <person name="Kubasova T."/>
            <person name="Cizek A."/>
            <person name="Rychlik I."/>
        </authorList>
    </citation>
    <scope>NUCLEOTIDE SEQUENCE [LARGE SCALE GENOMIC DNA]</scope>
    <source>
        <strain evidence="6">An5</strain>
    </source>
</reference>
<dbReference type="PROSITE" id="PS51194">
    <property type="entry name" value="HELICASE_CTER"/>
    <property type="match status" value="1"/>
</dbReference>
<evidence type="ECO:0000256" key="2">
    <source>
        <dbReference type="ARBA" id="ARBA00022840"/>
    </source>
</evidence>
<name>A0A1Y3XUX2_9ACTN</name>
<dbReference type="SMART" id="SM00487">
    <property type="entry name" value="DEXDc"/>
    <property type="match status" value="1"/>
</dbReference>
<dbReference type="Gene3D" id="3.40.50.300">
    <property type="entry name" value="P-loop containing nucleotide triphosphate hydrolases"/>
    <property type="match status" value="2"/>
</dbReference>
<evidence type="ECO:0000256" key="1">
    <source>
        <dbReference type="ARBA" id="ARBA00022741"/>
    </source>
</evidence>
<dbReference type="RefSeq" id="WP_094335067.1">
    <property type="nucleotide sequence ID" value="NZ_NFIE01000004.1"/>
</dbReference>
<organism evidence="5 6">
    <name type="scientific">[Collinsella] massiliensis</name>
    <dbReference type="NCBI Taxonomy" id="1232426"/>
    <lineage>
        <taxon>Bacteria</taxon>
        <taxon>Bacillati</taxon>
        <taxon>Actinomycetota</taxon>
        <taxon>Coriobacteriia</taxon>
        <taxon>Coriobacteriales</taxon>
        <taxon>Coriobacteriaceae</taxon>
        <taxon>Enorma</taxon>
    </lineage>
</organism>
<dbReference type="Proteomes" id="UP000195781">
    <property type="component" value="Unassembled WGS sequence"/>
</dbReference>
<dbReference type="PROSITE" id="PS51192">
    <property type="entry name" value="HELICASE_ATP_BIND_1"/>
    <property type="match status" value="1"/>
</dbReference>
<dbReference type="InterPro" id="IPR052511">
    <property type="entry name" value="ATP-dep_Helicase"/>
</dbReference>
<dbReference type="GO" id="GO:0004386">
    <property type="term" value="F:helicase activity"/>
    <property type="evidence" value="ECO:0007669"/>
    <property type="project" value="UniProtKB-KW"/>
</dbReference>
<keyword evidence="5" id="KW-0378">Hydrolase</keyword>
<proteinExistence type="predicted"/>
<dbReference type="SMART" id="SM00490">
    <property type="entry name" value="HELICc"/>
    <property type="match status" value="1"/>
</dbReference>
<dbReference type="PANTHER" id="PTHR47962:SF5">
    <property type="entry name" value="ATP-DEPENDENT HELICASE LHR-RELATED"/>
    <property type="match status" value="1"/>
</dbReference>
<dbReference type="Pfam" id="PF00270">
    <property type="entry name" value="DEAD"/>
    <property type="match status" value="1"/>
</dbReference>
<dbReference type="InterPro" id="IPR027417">
    <property type="entry name" value="P-loop_NTPase"/>
</dbReference>